<evidence type="ECO:0000313" key="2">
    <source>
        <dbReference type="EMBL" id="KKO76626.1"/>
    </source>
</evidence>
<organism evidence="2 3">
    <name type="scientific">Vairimorpha ceranae</name>
    <dbReference type="NCBI Taxonomy" id="40302"/>
    <lineage>
        <taxon>Eukaryota</taxon>
        <taxon>Fungi</taxon>
        <taxon>Fungi incertae sedis</taxon>
        <taxon>Microsporidia</taxon>
        <taxon>Nosematidae</taxon>
        <taxon>Vairimorpha</taxon>
    </lineage>
</organism>
<dbReference type="EMBL" id="JPQZ01000001">
    <property type="protein sequence ID" value="KKO76626.1"/>
    <property type="molecule type" value="Genomic_DNA"/>
</dbReference>
<sequence length="410" mass="47164">MDCIFIYIIMFFKLIRLSLLGTNKNADDLSDSTPQLTGKRKKLDPTEDLKNCFKRSCNNFSSLENNSDNTLKKIATTSCHSKNNYDSVKTPNCHGIKTEESSSFNPSDLPLKLSLKSRDSLSNCASNTDFLKENKLCAKKNSNMYNTSEAIPSVKCTNCTLERCTCKVIVKHTDSASNPIVRDTLIKSYEAKICLLVKKLERLFFVSDRYYLNFPQMKNITFFKNFYLLSFTNISDKDKEKFKKIKKMCSDKLIPVKYAELTIISMFQNILGLRNTDSCEFQIIITCLRHMLVVFNEISNSFDEINIKLRGLIFFDDRISYLNYKIAKLMTNLPLENMITEISNLLKVIAILDHTKASLLKNLKILKEKFLIGRKNLVNIEACLWDLKSLFLSYDILNILLINKNLFGIV</sequence>
<accession>A0A0F9WH45</accession>
<dbReference type="VEuPathDB" id="MicrosporidiaDB:AAJ76_100030414"/>
<proteinExistence type="predicted"/>
<dbReference type="GeneID" id="36318530"/>
<dbReference type="Proteomes" id="UP000034350">
    <property type="component" value="Unassembled WGS sequence"/>
</dbReference>
<dbReference type="RefSeq" id="XP_024332368.1">
    <property type="nucleotide sequence ID" value="XM_024473634.1"/>
</dbReference>
<keyword evidence="3" id="KW-1185">Reference proteome</keyword>
<name>A0A0F9WH45_9MICR</name>
<dbReference type="VEuPathDB" id="MicrosporidiaDB:NCER_102127"/>
<evidence type="ECO:0000313" key="3">
    <source>
        <dbReference type="Proteomes" id="UP000034350"/>
    </source>
</evidence>
<keyword evidence="1" id="KW-0732">Signal</keyword>
<reference evidence="2 3" key="1">
    <citation type="journal article" date="2015" name="Environ. Microbiol.">
        <title>Genome analyses suggest the presence of polyploidy and recent human-driven expansions in eight global populations of the honeybee pathogen Nosema ceranae.</title>
        <authorList>
            <person name="Pelin A."/>
            <person name="Selman M."/>
            <person name="Aris-Brosou S."/>
            <person name="Farinelli L."/>
            <person name="Corradi N."/>
        </authorList>
    </citation>
    <scope>NUCLEOTIDE SEQUENCE [LARGE SCALE GENOMIC DNA]</scope>
    <source>
        <strain evidence="2 3">PA08 1199</strain>
    </source>
</reference>
<gene>
    <name evidence="2" type="ORF">AAJ76_100030414</name>
</gene>
<protein>
    <submittedName>
        <fullName evidence="2">Uncharacterized protein</fullName>
    </submittedName>
</protein>
<comment type="caution">
    <text evidence="2">The sequence shown here is derived from an EMBL/GenBank/DDBJ whole genome shotgun (WGS) entry which is preliminary data.</text>
</comment>
<feature type="signal peptide" evidence="1">
    <location>
        <begin position="1"/>
        <end position="20"/>
    </location>
</feature>
<evidence type="ECO:0000256" key="1">
    <source>
        <dbReference type="SAM" id="SignalP"/>
    </source>
</evidence>
<feature type="chain" id="PRO_5002529802" evidence="1">
    <location>
        <begin position="21"/>
        <end position="410"/>
    </location>
</feature>
<dbReference type="AlphaFoldDB" id="A0A0F9WH45"/>